<protein>
    <submittedName>
        <fullName evidence="3">Uncharacterized protein</fullName>
    </submittedName>
</protein>
<dbReference type="InterPro" id="IPR025724">
    <property type="entry name" value="GAG-pre-integrase_dom"/>
</dbReference>
<feature type="domain" description="GAG-pre-integrase" evidence="1">
    <location>
        <begin position="187"/>
        <end position="247"/>
    </location>
</feature>
<dbReference type="AlphaFoldDB" id="A0A438EN98"/>
<dbReference type="EMBL" id="QGNW01001231">
    <property type="protein sequence ID" value="RVW49180.1"/>
    <property type="molecule type" value="Genomic_DNA"/>
</dbReference>
<comment type="caution">
    <text evidence="3">The sequence shown here is derived from an EMBL/GenBank/DDBJ whole genome shotgun (WGS) entry which is preliminary data.</text>
</comment>
<sequence>MVEKILVTVPERFEASITTLENTKDLSMITLVELLNALQAQEQRRVMRQDYAIEGALPVKHHVVDQEKNQLFVTTCFFVMESSESWLIDSGCTNHMTHEQDLFRELRSTNTLKVQFGNGQYITVEGKRTIAISSCSGTKLISDVLYVPEIDQNYKVVFEDKSCLIKDAVGQDIFKVKMREKNFALDPLEDEKIAFPIKENITEVWHKRFGHYHHQGVLQMKSKMMANNLPNLDDHIPNCKACQFGKQNRKPFPKVT</sequence>
<name>A0A438EN98_VITVI</name>
<dbReference type="Pfam" id="PF13976">
    <property type="entry name" value="gag_pre-integrs"/>
    <property type="match status" value="1"/>
</dbReference>
<dbReference type="Pfam" id="PF22936">
    <property type="entry name" value="Pol_BBD"/>
    <property type="match status" value="1"/>
</dbReference>
<proteinExistence type="predicted"/>
<evidence type="ECO:0000313" key="3">
    <source>
        <dbReference type="EMBL" id="RVW49180.1"/>
    </source>
</evidence>
<dbReference type="Proteomes" id="UP000288805">
    <property type="component" value="Unassembled WGS sequence"/>
</dbReference>
<reference evidence="3 4" key="1">
    <citation type="journal article" date="2018" name="PLoS Genet.">
        <title>Population sequencing reveals clonal diversity and ancestral inbreeding in the grapevine cultivar Chardonnay.</title>
        <authorList>
            <person name="Roach M.J."/>
            <person name="Johnson D.L."/>
            <person name="Bohlmann J."/>
            <person name="van Vuuren H.J."/>
            <person name="Jones S.J."/>
            <person name="Pretorius I.S."/>
            <person name="Schmidt S.A."/>
            <person name="Borneman A.R."/>
        </authorList>
    </citation>
    <scope>NUCLEOTIDE SEQUENCE [LARGE SCALE GENOMIC DNA]</scope>
    <source>
        <strain evidence="4">cv. Chardonnay</strain>
        <tissue evidence="3">Leaf</tissue>
    </source>
</reference>
<gene>
    <name evidence="3" type="ORF">CK203_087443</name>
</gene>
<dbReference type="InterPro" id="IPR054722">
    <property type="entry name" value="PolX-like_BBD"/>
</dbReference>
<feature type="domain" description="Retrovirus-related Pol polyprotein from transposon TNT 1-94-like beta-barrel" evidence="2">
    <location>
        <begin position="86"/>
        <end position="153"/>
    </location>
</feature>
<organism evidence="3 4">
    <name type="scientific">Vitis vinifera</name>
    <name type="common">Grape</name>
    <dbReference type="NCBI Taxonomy" id="29760"/>
    <lineage>
        <taxon>Eukaryota</taxon>
        <taxon>Viridiplantae</taxon>
        <taxon>Streptophyta</taxon>
        <taxon>Embryophyta</taxon>
        <taxon>Tracheophyta</taxon>
        <taxon>Spermatophyta</taxon>
        <taxon>Magnoliopsida</taxon>
        <taxon>eudicotyledons</taxon>
        <taxon>Gunneridae</taxon>
        <taxon>Pentapetalae</taxon>
        <taxon>rosids</taxon>
        <taxon>Vitales</taxon>
        <taxon>Vitaceae</taxon>
        <taxon>Viteae</taxon>
        <taxon>Vitis</taxon>
    </lineage>
</organism>
<evidence type="ECO:0000259" key="2">
    <source>
        <dbReference type="Pfam" id="PF22936"/>
    </source>
</evidence>
<accession>A0A438EN98</accession>
<evidence type="ECO:0000259" key="1">
    <source>
        <dbReference type="Pfam" id="PF13976"/>
    </source>
</evidence>
<evidence type="ECO:0000313" key="4">
    <source>
        <dbReference type="Proteomes" id="UP000288805"/>
    </source>
</evidence>